<dbReference type="PANTHER" id="PTHR24221:SF606">
    <property type="entry name" value="COLICIN V SECRETION-PROCESSING ATP-BINDING PROTEIN"/>
    <property type="match status" value="1"/>
</dbReference>
<dbReference type="GO" id="GO:0006508">
    <property type="term" value="P:proteolysis"/>
    <property type="evidence" value="ECO:0007669"/>
    <property type="project" value="InterPro"/>
</dbReference>
<evidence type="ECO:0000313" key="14">
    <source>
        <dbReference type="Proteomes" id="UP001167864"/>
    </source>
</evidence>
<accession>A0AAW7K1M7</accession>
<evidence type="ECO:0000256" key="5">
    <source>
        <dbReference type="ARBA" id="ARBA00022989"/>
    </source>
</evidence>
<dbReference type="InterPro" id="IPR027417">
    <property type="entry name" value="P-loop_NTPase"/>
</dbReference>
<dbReference type="Pfam" id="PF03412">
    <property type="entry name" value="Peptidase_C39"/>
    <property type="match status" value="1"/>
</dbReference>
<protein>
    <submittedName>
        <fullName evidence="11">Bacteriocin ABC transporter ATP-binding protein/permease</fullName>
    </submittedName>
    <submittedName>
        <fullName evidence="12">Peptidase domain-containing ABC transporter</fullName>
    </submittedName>
</protein>
<evidence type="ECO:0000256" key="2">
    <source>
        <dbReference type="ARBA" id="ARBA00022692"/>
    </source>
</evidence>
<dbReference type="InterPro" id="IPR039421">
    <property type="entry name" value="Type_1_exporter"/>
</dbReference>
<dbReference type="Gene3D" id="3.90.70.10">
    <property type="entry name" value="Cysteine proteinases"/>
    <property type="match status" value="1"/>
</dbReference>
<keyword evidence="4 11" id="KW-0067">ATP-binding</keyword>
<evidence type="ECO:0000259" key="10">
    <source>
        <dbReference type="PROSITE" id="PS50990"/>
    </source>
</evidence>
<dbReference type="CDD" id="cd18567">
    <property type="entry name" value="ABC_6TM_CvaB_RaxB_like"/>
    <property type="match status" value="1"/>
</dbReference>
<feature type="domain" description="ABC transmembrane type-1" evidence="9">
    <location>
        <begin position="179"/>
        <end position="458"/>
    </location>
</feature>
<gene>
    <name evidence="11" type="primary">apxIB_2</name>
    <name evidence="11" type="ORF">ERS137967_01374</name>
    <name evidence="12" type="ORF">QVN42_18000</name>
</gene>
<dbReference type="EMBL" id="CPYD01000004">
    <property type="protein sequence ID" value="CNE36627.1"/>
    <property type="molecule type" value="Genomic_DNA"/>
</dbReference>
<proteinExistence type="predicted"/>
<dbReference type="Gene3D" id="1.20.1560.10">
    <property type="entry name" value="ABC transporter type 1, transmembrane domain"/>
    <property type="match status" value="1"/>
</dbReference>
<dbReference type="Proteomes" id="UP000040578">
    <property type="component" value="Unassembled WGS sequence"/>
</dbReference>
<dbReference type="Proteomes" id="UP001167864">
    <property type="component" value="Unassembled WGS sequence"/>
</dbReference>
<dbReference type="GO" id="GO:0016887">
    <property type="term" value="F:ATP hydrolysis activity"/>
    <property type="evidence" value="ECO:0007669"/>
    <property type="project" value="InterPro"/>
</dbReference>
<dbReference type="SUPFAM" id="SSF52540">
    <property type="entry name" value="P-loop containing nucleoside triphosphate hydrolases"/>
    <property type="match status" value="1"/>
</dbReference>
<comment type="caution">
    <text evidence="12">The sequence shown here is derived from an EMBL/GenBank/DDBJ whole genome shotgun (WGS) entry which is preliminary data.</text>
</comment>
<feature type="domain" description="Peptidase C39" evidence="10">
    <location>
        <begin position="26"/>
        <end position="145"/>
    </location>
</feature>
<dbReference type="Pfam" id="PF00664">
    <property type="entry name" value="ABC_membrane"/>
    <property type="match status" value="1"/>
</dbReference>
<keyword evidence="5 7" id="KW-1133">Transmembrane helix</keyword>
<dbReference type="InterPro" id="IPR003593">
    <property type="entry name" value="AAA+_ATPase"/>
</dbReference>
<dbReference type="InterPro" id="IPR033838">
    <property type="entry name" value="CvaB_peptidase"/>
</dbReference>
<dbReference type="GO" id="GO:0034040">
    <property type="term" value="F:ATPase-coupled lipid transmembrane transporter activity"/>
    <property type="evidence" value="ECO:0007669"/>
    <property type="project" value="TreeGrafter"/>
</dbReference>
<sequence>MDKLTVKDLFNRLDFNFRRRVPRIIQAEAAECGLACLAMVCGFHGFHVDLFNLRKQYGISLQGATLAHLVDIATALKLKTRALSLDIEEIDQLKTPCILHWDLNHFVVLVTVSATSVVIHDPATGRRVISKTEFSKHFTGVALELWPASNFSQKTQKSRLKLADLIKNIRGLRGLLIKIFCLSLLIESINLLIPVGTQLVIDHVINAEDYNLLALICMGLVFFTLFRTFTSAFRSWFSIVLDSLVDVQWKAGLFDHLMTLPLSFFEKRNLGDIQSRFDSLATLRVTLTTSIVSAIIDGIMAVGLLIMMILYGGWLVWVALGFTSIYILLRLLTYYYFRQASEEQIIKDAKAKTHFMETFYGVSTIKALGLTGIRAQNWLNLSIDAVNATIHITKLNMLFGGVNSLIGMLEQIIILWIGASMVMDGNMTLGMYFAFNTFRGQFAERASNLINLAFSLTMLTLHSERISDIALSEGEVFKPTRTFIKRGEPAELKIRNLSFQYDSFSRPLFSELTLTIAAGESVALVGPSGIGKTTLMNIISGLLVPTKGEVLINGMEINALGLNNYRDCIACVLQEDKLFSGSIAENIASFDKNIDLEWVIACARYANINDDIDSMPMGYESIISELGGSLSGGQKQRLLIARALYRRPSILFLDEATSHLDLINEAAINSSIASLNITRIMIAHRPSTIASAQRVIHLDQRSSVAL</sequence>
<name>A0AAW7K1M7_9GAMM</name>
<dbReference type="PROSITE" id="PS50929">
    <property type="entry name" value="ABC_TM1F"/>
    <property type="match status" value="1"/>
</dbReference>
<dbReference type="InterPro" id="IPR017871">
    <property type="entry name" value="ABC_transporter-like_CS"/>
</dbReference>
<dbReference type="EMBL" id="JAUEHU010000027">
    <property type="protein sequence ID" value="MDN0089242.1"/>
    <property type="molecule type" value="Genomic_DNA"/>
</dbReference>
<feature type="transmembrane region" description="Helical" evidence="7">
    <location>
        <begin position="285"/>
        <end position="308"/>
    </location>
</feature>
<dbReference type="AlphaFoldDB" id="A0AAW7K1M7"/>
<evidence type="ECO:0000313" key="12">
    <source>
        <dbReference type="EMBL" id="MDN0089242.1"/>
    </source>
</evidence>
<dbReference type="CDD" id="cd02419">
    <property type="entry name" value="Peptidase_C39C"/>
    <property type="match status" value="1"/>
</dbReference>
<dbReference type="GO" id="GO:0005886">
    <property type="term" value="C:plasma membrane"/>
    <property type="evidence" value="ECO:0007669"/>
    <property type="project" value="UniProtKB-SubCell"/>
</dbReference>
<dbReference type="PANTHER" id="PTHR24221">
    <property type="entry name" value="ATP-BINDING CASSETTE SUB-FAMILY B"/>
    <property type="match status" value="1"/>
</dbReference>
<organism evidence="12 14">
    <name type="scientific">Yersinia nurmii</name>
    <dbReference type="NCBI Taxonomy" id="685706"/>
    <lineage>
        <taxon>Bacteria</taxon>
        <taxon>Pseudomonadati</taxon>
        <taxon>Pseudomonadota</taxon>
        <taxon>Gammaproteobacteria</taxon>
        <taxon>Enterobacterales</taxon>
        <taxon>Yersiniaceae</taxon>
        <taxon>Yersinia</taxon>
    </lineage>
</organism>
<feature type="domain" description="ABC transporter" evidence="8">
    <location>
        <begin position="492"/>
        <end position="706"/>
    </location>
</feature>
<dbReference type="RefSeq" id="WP_049597549.1">
    <property type="nucleotide sequence ID" value="NZ_CPYD01000004.1"/>
</dbReference>
<comment type="subcellular location">
    <subcellularLocation>
        <location evidence="1">Cell membrane</location>
        <topology evidence="1">Multi-pass membrane protein</topology>
    </subcellularLocation>
</comment>
<dbReference type="PROSITE" id="PS50990">
    <property type="entry name" value="PEPTIDASE_C39"/>
    <property type="match status" value="1"/>
</dbReference>
<reference evidence="11 13" key="1">
    <citation type="submission" date="2015-03" db="EMBL/GenBank/DDBJ databases">
        <authorList>
            <consortium name="Pathogen Informatics"/>
            <person name="Murphy D."/>
        </authorList>
    </citation>
    <scope>NUCLEOTIDE SEQUENCE [LARGE SCALE GENOMIC DNA]</scope>
    <source>
        <strain evidence="13">type strain: CIP110231</strain>
        <strain evidence="11">Type strain: CIP110231</strain>
    </source>
</reference>
<dbReference type="Gene3D" id="3.40.50.300">
    <property type="entry name" value="P-loop containing nucleotide triphosphate hydrolases"/>
    <property type="match status" value="1"/>
</dbReference>
<evidence type="ECO:0000313" key="13">
    <source>
        <dbReference type="Proteomes" id="UP000040578"/>
    </source>
</evidence>
<feature type="transmembrane region" description="Helical" evidence="7">
    <location>
        <begin position="210"/>
        <end position="229"/>
    </location>
</feature>
<dbReference type="GO" id="GO:0008234">
    <property type="term" value="F:cysteine-type peptidase activity"/>
    <property type="evidence" value="ECO:0007669"/>
    <property type="project" value="InterPro"/>
</dbReference>
<evidence type="ECO:0000256" key="3">
    <source>
        <dbReference type="ARBA" id="ARBA00022741"/>
    </source>
</evidence>
<keyword evidence="3" id="KW-0547">Nucleotide-binding</keyword>
<evidence type="ECO:0000313" key="11">
    <source>
        <dbReference type="EMBL" id="CNE36627.1"/>
    </source>
</evidence>
<dbReference type="InterPro" id="IPR003439">
    <property type="entry name" value="ABC_transporter-like_ATP-bd"/>
</dbReference>
<reference evidence="12" key="2">
    <citation type="submission" date="2023-06" db="EMBL/GenBank/DDBJ databases">
        <authorList>
            <person name="Polev D.E."/>
            <person name="Saitova A.T."/>
            <person name="Bogumilchik E.A."/>
            <person name="Kokorina G.I."/>
            <person name="Voskresenskaia E.A."/>
        </authorList>
    </citation>
    <scope>NUCLEOTIDE SEQUENCE</scope>
    <source>
        <strain evidence="12">2145 StPb PI</strain>
    </source>
</reference>
<evidence type="ECO:0000256" key="1">
    <source>
        <dbReference type="ARBA" id="ARBA00004651"/>
    </source>
</evidence>
<evidence type="ECO:0000256" key="6">
    <source>
        <dbReference type="ARBA" id="ARBA00023136"/>
    </source>
</evidence>
<dbReference type="GO" id="GO:0005524">
    <property type="term" value="F:ATP binding"/>
    <property type="evidence" value="ECO:0007669"/>
    <property type="project" value="UniProtKB-KW"/>
</dbReference>
<keyword evidence="2 7" id="KW-0812">Transmembrane</keyword>
<dbReference type="InterPro" id="IPR005074">
    <property type="entry name" value="Peptidase_C39"/>
</dbReference>
<dbReference type="PROSITE" id="PS00211">
    <property type="entry name" value="ABC_TRANSPORTER_1"/>
    <property type="match status" value="1"/>
</dbReference>
<evidence type="ECO:0000259" key="9">
    <source>
        <dbReference type="PROSITE" id="PS50929"/>
    </source>
</evidence>
<dbReference type="InterPro" id="IPR011527">
    <property type="entry name" value="ABC1_TM_dom"/>
</dbReference>
<keyword evidence="13" id="KW-1185">Reference proteome</keyword>
<evidence type="ECO:0000256" key="4">
    <source>
        <dbReference type="ARBA" id="ARBA00022840"/>
    </source>
</evidence>
<evidence type="ECO:0000259" key="8">
    <source>
        <dbReference type="PROSITE" id="PS50893"/>
    </source>
</evidence>
<keyword evidence="6 7" id="KW-0472">Membrane</keyword>
<dbReference type="SUPFAM" id="SSF90123">
    <property type="entry name" value="ABC transporter transmembrane region"/>
    <property type="match status" value="1"/>
</dbReference>
<feature type="transmembrane region" description="Helical" evidence="7">
    <location>
        <begin position="175"/>
        <end position="195"/>
    </location>
</feature>
<dbReference type="GO" id="GO:0140359">
    <property type="term" value="F:ABC-type transporter activity"/>
    <property type="evidence" value="ECO:0007669"/>
    <property type="project" value="InterPro"/>
</dbReference>
<dbReference type="Pfam" id="PF00005">
    <property type="entry name" value="ABC_tran"/>
    <property type="match status" value="1"/>
</dbReference>
<dbReference type="SMART" id="SM00382">
    <property type="entry name" value="AAA"/>
    <property type="match status" value="1"/>
</dbReference>
<dbReference type="InterPro" id="IPR036640">
    <property type="entry name" value="ABC1_TM_sf"/>
</dbReference>
<dbReference type="PROSITE" id="PS50893">
    <property type="entry name" value="ABC_TRANSPORTER_2"/>
    <property type="match status" value="1"/>
</dbReference>
<feature type="transmembrane region" description="Helical" evidence="7">
    <location>
        <begin position="314"/>
        <end position="337"/>
    </location>
</feature>
<evidence type="ECO:0000256" key="7">
    <source>
        <dbReference type="SAM" id="Phobius"/>
    </source>
</evidence>